<dbReference type="AlphaFoldDB" id="A0A382U112"/>
<accession>A0A382U112</accession>
<proteinExistence type="predicted"/>
<reference evidence="1" key="1">
    <citation type="submission" date="2018-05" db="EMBL/GenBank/DDBJ databases">
        <authorList>
            <person name="Lanie J.A."/>
            <person name="Ng W.-L."/>
            <person name="Kazmierczak K.M."/>
            <person name="Andrzejewski T.M."/>
            <person name="Davidsen T.M."/>
            <person name="Wayne K.J."/>
            <person name="Tettelin H."/>
            <person name="Glass J.I."/>
            <person name="Rusch D."/>
            <person name="Podicherti R."/>
            <person name="Tsui H.-C.T."/>
            <person name="Winkler M.E."/>
        </authorList>
    </citation>
    <scope>NUCLEOTIDE SEQUENCE</scope>
</reference>
<evidence type="ECO:0000313" key="1">
    <source>
        <dbReference type="EMBL" id="SVD28014.1"/>
    </source>
</evidence>
<dbReference type="EMBL" id="UINC01140705">
    <property type="protein sequence ID" value="SVD28014.1"/>
    <property type="molecule type" value="Genomic_DNA"/>
</dbReference>
<gene>
    <name evidence="1" type="ORF">METZ01_LOCUS380868</name>
</gene>
<organism evidence="1">
    <name type="scientific">marine metagenome</name>
    <dbReference type="NCBI Taxonomy" id="408172"/>
    <lineage>
        <taxon>unclassified sequences</taxon>
        <taxon>metagenomes</taxon>
        <taxon>ecological metagenomes</taxon>
    </lineage>
</organism>
<sequence length="69" mass="7929">SRWFGKFILAAYSHHHKPGLTTALPHSIQMTEQRFCEKTVGHKNTSNSRIKGYTLMRVNQGSWFILDPA</sequence>
<name>A0A382U112_9ZZZZ</name>
<feature type="non-terminal residue" evidence="1">
    <location>
        <position position="1"/>
    </location>
</feature>
<protein>
    <submittedName>
        <fullName evidence="1">Uncharacterized protein</fullName>
    </submittedName>
</protein>